<dbReference type="STRING" id="1122195.SAMN02745164_01685"/>
<dbReference type="Proteomes" id="UP000184334">
    <property type="component" value="Unassembled WGS sequence"/>
</dbReference>
<dbReference type="EMBL" id="FQUI01000031">
    <property type="protein sequence ID" value="SHF05491.1"/>
    <property type="molecule type" value="Genomic_DNA"/>
</dbReference>
<reference evidence="2" key="1">
    <citation type="submission" date="2016-11" db="EMBL/GenBank/DDBJ databases">
        <authorList>
            <person name="Varghese N."/>
            <person name="Submissions S."/>
        </authorList>
    </citation>
    <scope>NUCLEOTIDE SEQUENCE [LARGE SCALE GENOMIC DNA]</scope>
    <source>
        <strain evidence="2">DSM 16785</strain>
    </source>
</reference>
<keyword evidence="3" id="KW-1185">Reference proteome</keyword>
<feature type="chain" id="PRO_5012770383" evidence="1">
    <location>
        <begin position="23"/>
        <end position="206"/>
    </location>
</feature>
<comment type="caution">
    <text evidence="2">The sequence shown here is derived from an EMBL/GenBank/DDBJ whole genome shotgun (WGS) entry which is preliminary data.</text>
</comment>
<proteinExistence type="predicted"/>
<evidence type="ECO:0000313" key="3">
    <source>
        <dbReference type="Proteomes" id="UP000184334"/>
    </source>
</evidence>
<gene>
    <name evidence="2" type="ORF">SAMN02745164_01685</name>
</gene>
<protein>
    <submittedName>
        <fullName evidence="2">Uncharacterized protein</fullName>
    </submittedName>
</protein>
<dbReference type="AlphaFoldDB" id="A0A1M4YIG2"/>
<keyword evidence="1" id="KW-0732">Signal</keyword>
<dbReference type="OrthoDB" id="49505at2"/>
<name>A0A1M4YIG2_MARH1</name>
<dbReference type="RefSeq" id="WP_072865368.1">
    <property type="nucleotide sequence ID" value="NZ_FQUI01000031.1"/>
</dbReference>
<evidence type="ECO:0000256" key="1">
    <source>
        <dbReference type="SAM" id="SignalP"/>
    </source>
</evidence>
<evidence type="ECO:0000313" key="2">
    <source>
        <dbReference type="EMBL" id="SHF05491.1"/>
    </source>
</evidence>
<feature type="signal peptide" evidence="1">
    <location>
        <begin position="1"/>
        <end position="22"/>
    </location>
</feature>
<organism evidence="2 3">
    <name type="scientific">Marinitoga hydrogenitolerans (strain DSM 16785 / JCM 12826 / AT1271)</name>
    <dbReference type="NCBI Taxonomy" id="1122195"/>
    <lineage>
        <taxon>Bacteria</taxon>
        <taxon>Thermotogati</taxon>
        <taxon>Thermotogota</taxon>
        <taxon>Thermotogae</taxon>
        <taxon>Petrotogales</taxon>
        <taxon>Petrotogaceae</taxon>
        <taxon>Marinitoga</taxon>
    </lineage>
</organism>
<accession>A0A1M4YIG2</accession>
<sequence length="206" mass="23752">MKNKFLMGIVLILSLSLMFAHGENLGTVNENNESIISANFDLKIIELNEQMPVALAVDEKGIYYILRLDNMYMFYNDLPIVEGKEIKVKAVVLYSFSKIEELIVTSVEIDNKIYIIPENFAYGMMGGYGYPGMMNMMGGYGYPGMMNMMDGYGYPGMMNMMGGYGYSNMMNENEYENMMNYPKDYYQYKDQSKDENNDNEMNMENK</sequence>